<comment type="caution">
    <text evidence="3">The sequence shown here is derived from an EMBL/GenBank/DDBJ whole genome shotgun (WGS) entry which is preliminary data.</text>
</comment>
<evidence type="ECO:0000256" key="1">
    <source>
        <dbReference type="SAM" id="Phobius"/>
    </source>
</evidence>
<dbReference type="PROSITE" id="PS51257">
    <property type="entry name" value="PROKAR_LIPOPROTEIN"/>
    <property type="match status" value="1"/>
</dbReference>
<protein>
    <submittedName>
        <fullName evidence="3">DUF2167 domain-containing protein</fullName>
    </submittedName>
</protein>
<gene>
    <name evidence="3" type="ORF">RFM52_09475</name>
</gene>
<evidence type="ECO:0000256" key="2">
    <source>
        <dbReference type="SAM" id="SignalP"/>
    </source>
</evidence>
<reference evidence="3 4" key="1">
    <citation type="submission" date="2023-08" db="EMBL/GenBank/DDBJ databases">
        <title>Implementing the SeqCode for naming new Mesorhizobium species isolated from Vachellia karroo root nodules.</title>
        <authorList>
            <person name="Van Lill M."/>
        </authorList>
    </citation>
    <scope>NUCLEOTIDE SEQUENCE [LARGE SCALE GENOMIC DNA]</scope>
    <source>
        <strain evidence="3 4">VK2B</strain>
    </source>
</reference>
<feature type="transmembrane region" description="Helical" evidence="1">
    <location>
        <begin position="257"/>
        <end position="279"/>
    </location>
</feature>
<feature type="chain" id="PRO_5046826212" evidence="2">
    <location>
        <begin position="24"/>
        <end position="291"/>
    </location>
</feature>
<proteinExistence type="predicted"/>
<accession>A0ABU4YGJ5</accession>
<keyword evidence="2" id="KW-0732">Signal</keyword>
<keyword evidence="1" id="KW-0812">Transmembrane</keyword>
<keyword evidence="1" id="KW-1133">Transmembrane helix</keyword>
<dbReference type="Pfam" id="PF09935">
    <property type="entry name" value="DUF2167"/>
    <property type="match status" value="1"/>
</dbReference>
<dbReference type="InterPro" id="IPR018682">
    <property type="entry name" value="DUF2167_membr"/>
</dbReference>
<organism evidence="3 4">
    <name type="scientific">Mesorhizobium humile</name>
    <dbReference type="NCBI Taxonomy" id="3072313"/>
    <lineage>
        <taxon>Bacteria</taxon>
        <taxon>Pseudomonadati</taxon>
        <taxon>Pseudomonadota</taxon>
        <taxon>Alphaproteobacteria</taxon>
        <taxon>Hyphomicrobiales</taxon>
        <taxon>Phyllobacteriaceae</taxon>
        <taxon>Mesorhizobium</taxon>
    </lineage>
</organism>
<dbReference type="Proteomes" id="UP001280156">
    <property type="component" value="Unassembled WGS sequence"/>
</dbReference>
<dbReference type="EMBL" id="JAVIIV010000004">
    <property type="protein sequence ID" value="MDX8485423.1"/>
    <property type="molecule type" value="Genomic_DNA"/>
</dbReference>
<keyword evidence="4" id="KW-1185">Reference proteome</keyword>
<evidence type="ECO:0000313" key="3">
    <source>
        <dbReference type="EMBL" id="MDX8485423.1"/>
    </source>
</evidence>
<feature type="signal peptide" evidence="2">
    <location>
        <begin position="1"/>
        <end position="23"/>
    </location>
</feature>
<name>A0ABU4YGJ5_9HYPH</name>
<keyword evidence="1" id="KW-0472">Membrane</keyword>
<dbReference type="RefSeq" id="WP_320296040.1">
    <property type="nucleotide sequence ID" value="NZ_JAVIIU010000006.1"/>
</dbReference>
<sequence>MNKSVRENLFFIVVASGCFLAQAAIVRAEDANYHPQSFTQPLSAARGTINPAGGDAFYLKPEDRCDLVVKEFGWDRDQCGTIDQLIFGFTPEIDNLTVEKPVSDGYVSLADWDSSDCSAEISSIEDTFKESVKAQSERSGQEIRFDGWLVYPQIDKAKNILYYANILNWGGERTINISMSIFDRQGYVPMKIVPVNGNVTSDDVQKIVAASAAAYKPQAGAAYFDFSSGDKIAGYGALGVLATMLGVKYGGAASAGLIALALVVLKKGAFILLLPLVWLRRLFSRRKKADS</sequence>
<evidence type="ECO:0000313" key="4">
    <source>
        <dbReference type="Proteomes" id="UP001280156"/>
    </source>
</evidence>